<feature type="domain" description="Cyclic nucleotide-binding" evidence="1">
    <location>
        <begin position="13"/>
        <end position="114"/>
    </location>
</feature>
<protein>
    <submittedName>
        <fullName evidence="2">Crp/Fnr family transcriptional regulator</fullName>
    </submittedName>
</protein>
<dbReference type="SMART" id="SM00100">
    <property type="entry name" value="cNMP"/>
    <property type="match status" value="1"/>
</dbReference>
<dbReference type="Gene3D" id="2.60.120.10">
    <property type="entry name" value="Jelly Rolls"/>
    <property type="match status" value="1"/>
</dbReference>
<evidence type="ECO:0000313" key="2">
    <source>
        <dbReference type="EMBL" id="UOB16097.1"/>
    </source>
</evidence>
<dbReference type="SUPFAM" id="SSF51206">
    <property type="entry name" value="cAMP-binding domain-like"/>
    <property type="match status" value="1"/>
</dbReference>
<dbReference type="AlphaFoldDB" id="A0A9E6ZIE5"/>
<dbReference type="CDD" id="cd00038">
    <property type="entry name" value="CAP_ED"/>
    <property type="match status" value="1"/>
</dbReference>
<keyword evidence="3" id="KW-1185">Reference proteome</keyword>
<organism evidence="2 3">
    <name type="scientific">Abyssalbus ytuae</name>
    <dbReference type="NCBI Taxonomy" id="2926907"/>
    <lineage>
        <taxon>Bacteria</taxon>
        <taxon>Pseudomonadati</taxon>
        <taxon>Bacteroidota</taxon>
        <taxon>Flavobacteriia</taxon>
        <taxon>Flavobacteriales</taxon>
        <taxon>Flavobacteriaceae</taxon>
        <taxon>Abyssalbus</taxon>
    </lineage>
</organism>
<proteinExistence type="predicted"/>
<dbReference type="InterPro" id="IPR018490">
    <property type="entry name" value="cNMP-bd_dom_sf"/>
</dbReference>
<dbReference type="Pfam" id="PF00027">
    <property type="entry name" value="cNMP_binding"/>
    <property type="match status" value="1"/>
</dbReference>
<evidence type="ECO:0000259" key="1">
    <source>
        <dbReference type="PROSITE" id="PS50042"/>
    </source>
</evidence>
<sequence length="192" mass="22514">MDDFFKNIYNHPSITNNDFKEISSFHKKVEFSKNEIVLNQGKTSNEYYLIEKGVFRSFVYNYNGNEITTGFFCPNEILIEVSSLFQRIPTNENLEALTNGTAWKIEFNDFQKLFHTIEGFREWGRSWMSNELFISKQRSVNMLTQNATQRYLCLITEKPQIIKEAPLKHIASFLGITDTSLSRIRKEISLEL</sequence>
<dbReference type="InterPro" id="IPR000595">
    <property type="entry name" value="cNMP-bd_dom"/>
</dbReference>
<accession>A0A9E6ZIE5</accession>
<reference evidence="2" key="1">
    <citation type="submission" date="2022-03" db="EMBL/GenBank/DDBJ databases">
        <title>Description of Abyssus ytuae gen. nov., sp. nov., a novel member of the family Flavobacteriaceae isolated from the sediment of Mariana Trench.</title>
        <authorList>
            <person name="Zhang J."/>
            <person name="Xu X."/>
        </authorList>
    </citation>
    <scope>NUCLEOTIDE SEQUENCE</scope>
    <source>
        <strain evidence="2">MT3330</strain>
    </source>
</reference>
<dbReference type="KEGG" id="fbm:MQE35_10140"/>
<dbReference type="RefSeq" id="WP_255841254.1">
    <property type="nucleotide sequence ID" value="NZ_CP094358.1"/>
</dbReference>
<dbReference type="InterPro" id="IPR014710">
    <property type="entry name" value="RmlC-like_jellyroll"/>
</dbReference>
<gene>
    <name evidence="2" type="ORF">MQE35_10140</name>
</gene>
<name>A0A9E6ZIE5_9FLAO</name>
<dbReference type="PROSITE" id="PS50042">
    <property type="entry name" value="CNMP_BINDING_3"/>
    <property type="match status" value="1"/>
</dbReference>
<dbReference type="EMBL" id="CP094358">
    <property type="protein sequence ID" value="UOB16097.1"/>
    <property type="molecule type" value="Genomic_DNA"/>
</dbReference>
<dbReference type="Proteomes" id="UP000831290">
    <property type="component" value="Chromosome"/>
</dbReference>
<evidence type="ECO:0000313" key="3">
    <source>
        <dbReference type="Proteomes" id="UP000831290"/>
    </source>
</evidence>